<evidence type="ECO:0000313" key="2">
    <source>
        <dbReference type="EMBL" id="EJF57809.1"/>
    </source>
</evidence>
<organism evidence="2 3">
    <name type="scientific">Dichomitus squalens (strain LYAD-421)</name>
    <name type="common">Western red white-rot fungus</name>
    <dbReference type="NCBI Taxonomy" id="732165"/>
    <lineage>
        <taxon>Eukaryota</taxon>
        <taxon>Fungi</taxon>
        <taxon>Dikarya</taxon>
        <taxon>Basidiomycota</taxon>
        <taxon>Agaricomycotina</taxon>
        <taxon>Agaricomycetes</taxon>
        <taxon>Polyporales</taxon>
        <taxon>Polyporaceae</taxon>
        <taxon>Dichomitus</taxon>
    </lineage>
</organism>
<dbReference type="RefSeq" id="XP_007369437.1">
    <property type="nucleotide sequence ID" value="XM_007369375.1"/>
</dbReference>
<accession>R7SNP1</accession>
<sequence>MTSNTHGQPALHTMTVTIGASVRSRAAGSLAWRTPSFPQTTSESTVMPAFRASTPRRAPTTHCALPGLRCAHPPAHSGANSTTACAAKPSTGTD</sequence>
<feature type="region of interest" description="Disordered" evidence="1">
    <location>
        <begin position="73"/>
        <end position="94"/>
    </location>
</feature>
<name>R7SNP1_DICSQ</name>
<feature type="compositionally biased region" description="Polar residues" evidence="1">
    <location>
        <begin position="36"/>
        <end position="45"/>
    </location>
</feature>
<dbReference type="KEGG" id="dsq:DICSQDRAFT_157134"/>
<feature type="region of interest" description="Disordered" evidence="1">
    <location>
        <begin position="34"/>
        <end position="58"/>
    </location>
</feature>
<feature type="compositionally biased region" description="Polar residues" evidence="1">
    <location>
        <begin position="78"/>
        <end position="94"/>
    </location>
</feature>
<dbReference type="GeneID" id="18837724"/>
<dbReference type="Proteomes" id="UP000053319">
    <property type="component" value="Unassembled WGS sequence"/>
</dbReference>
<proteinExistence type="predicted"/>
<dbReference type="AlphaFoldDB" id="R7SNP1"/>
<reference evidence="2 3" key="1">
    <citation type="journal article" date="2012" name="Science">
        <title>The Paleozoic origin of enzymatic lignin decomposition reconstructed from 31 fungal genomes.</title>
        <authorList>
            <person name="Floudas D."/>
            <person name="Binder M."/>
            <person name="Riley R."/>
            <person name="Barry K."/>
            <person name="Blanchette R.A."/>
            <person name="Henrissat B."/>
            <person name="Martinez A.T."/>
            <person name="Otillar R."/>
            <person name="Spatafora J.W."/>
            <person name="Yadav J.S."/>
            <person name="Aerts A."/>
            <person name="Benoit I."/>
            <person name="Boyd A."/>
            <person name="Carlson A."/>
            <person name="Copeland A."/>
            <person name="Coutinho P.M."/>
            <person name="de Vries R.P."/>
            <person name="Ferreira P."/>
            <person name="Findley K."/>
            <person name="Foster B."/>
            <person name="Gaskell J."/>
            <person name="Glotzer D."/>
            <person name="Gorecki P."/>
            <person name="Heitman J."/>
            <person name="Hesse C."/>
            <person name="Hori C."/>
            <person name="Igarashi K."/>
            <person name="Jurgens J.A."/>
            <person name="Kallen N."/>
            <person name="Kersten P."/>
            <person name="Kohler A."/>
            <person name="Kuees U."/>
            <person name="Kumar T.K.A."/>
            <person name="Kuo A."/>
            <person name="LaButti K."/>
            <person name="Larrondo L.F."/>
            <person name="Lindquist E."/>
            <person name="Ling A."/>
            <person name="Lombard V."/>
            <person name="Lucas S."/>
            <person name="Lundell T."/>
            <person name="Martin R."/>
            <person name="McLaughlin D.J."/>
            <person name="Morgenstern I."/>
            <person name="Morin E."/>
            <person name="Murat C."/>
            <person name="Nagy L.G."/>
            <person name="Nolan M."/>
            <person name="Ohm R.A."/>
            <person name="Patyshakuliyeva A."/>
            <person name="Rokas A."/>
            <person name="Ruiz-Duenas F.J."/>
            <person name="Sabat G."/>
            <person name="Salamov A."/>
            <person name="Samejima M."/>
            <person name="Schmutz J."/>
            <person name="Slot J.C."/>
            <person name="St John F."/>
            <person name="Stenlid J."/>
            <person name="Sun H."/>
            <person name="Sun S."/>
            <person name="Syed K."/>
            <person name="Tsang A."/>
            <person name="Wiebenga A."/>
            <person name="Young D."/>
            <person name="Pisabarro A."/>
            <person name="Eastwood D.C."/>
            <person name="Martin F."/>
            <person name="Cullen D."/>
            <person name="Grigoriev I.V."/>
            <person name="Hibbett D.S."/>
        </authorList>
    </citation>
    <scope>NUCLEOTIDE SEQUENCE [LARGE SCALE GENOMIC DNA]</scope>
    <source>
        <strain evidence="2 3">LYAD-421 SS1</strain>
    </source>
</reference>
<evidence type="ECO:0000256" key="1">
    <source>
        <dbReference type="SAM" id="MobiDB-lite"/>
    </source>
</evidence>
<gene>
    <name evidence="2" type="ORF">DICSQDRAFT_157134</name>
</gene>
<protein>
    <submittedName>
        <fullName evidence="2">Uncharacterized protein</fullName>
    </submittedName>
</protein>
<evidence type="ECO:0000313" key="3">
    <source>
        <dbReference type="Proteomes" id="UP000053319"/>
    </source>
</evidence>
<dbReference type="HOGENOM" id="CLU_2573843_0_0_1"/>
<dbReference type="EMBL" id="JH719444">
    <property type="protein sequence ID" value="EJF57809.1"/>
    <property type="molecule type" value="Genomic_DNA"/>
</dbReference>